<dbReference type="Gene3D" id="3.40.50.2300">
    <property type="match status" value="1"/>
</dbReference>
<dbReference type="SMART" id="SM00448">
    <property type="entry name" value="REC"/>
    <property type="match status" value="1"/>
</dbReference>
<proteinExistence type="predicted"/>
<dbReference type="FunFam" id="3.30.70.270:FF:000001">
    <property type="entry name" value="Diguanylate cyclase domain protein"/>
    <property type="match status" value="1"/>
</dbReference>
<dbReference type="PROSITE" id="PS50110">
    <property type="entry name" value="RESPONSE_REGULATORY"/>
    <property type="match status" value="1"/>
</dbReference>
<dbReference type="CDD" id="cd17574">
    <property type="entry name" value="REC_OmpR"/>
    <property type="match status" value="1"/>
</dbReference>
<feature type="domain" description="GGDEF" evidence="3">
    <location>
        <begin position="170"/>
        <end position="306"/>
    </location>
</feature>
<dbReference type="PROSITE" id="PS50887">
    <property type="entry name" value="GGDEF"/>
    <property type="match status" value="1"/>
</dbReference>
<dbReference type="PANTHER" id="PTHR45138">
    <property type="entry name" value="REGULATORY COMPONENTS OF SENSORY TRANSDUCTION SYSTEM"/>
    <property type="match status" value="1"/>
</dbReference>
<reference evidence="4 5" key="1">
    <citation type="submission" date="2020-08" db="EMBL/GenBank/DDBJ databases">
        <title>Genomic Encyclopedia of Type Strains, Phase IV (KMG-IV): sequencing the most valuable type-strain genomes for metagenomic binning, comparative biology and taxonomic classification.</title>
        <authorList>
            <person name="Goeker M."/>
        </authorList>
    </citation>
    <scope>NUCLEOTIDE SEQUENCE [LARGE SCALE GENOMIC DNA]</scope>
    <source>
        <strain evidence="4 5">DSM 24661</strain>
    </source>
</reference>
<dbReference type="CDD" id="cd01949">
    <property type="entry name" value="GGDEF"/>
    <property type="match status" value="1"/>
</dbReference>
<dbReference type="GO" id="GO:0052621">
    <property type="term" value="F:diguanylate cyclase activity"/>
    <property type="evidence" value="ECO:0007669"/>
    <property type="project" value="TreeGrafter"/>
</dbReference>
<dbReference type="SUPFAM" id="SSF55073">
    <property type="entry name" value="Nucleotide cyclase"/>
    <property type="match status" value="1"/>
</dbReference>
<keyword evidence="5" id="KW-1185">Reference proteome</keyword>
<dbReference type="InterPro" id="IPR043128">
    <property type="entry name" value="Rev_trsase/Diguanyl_cyclase"/>
</dbReference>
<sequence length="306" mass="35050">MENTTDVKKPLIVIADDDKLVRTITSDFLKAEEYTVIEVDNGNQVMEIINQQKPDLILLDILMPNKSGIELCHEIRHSNAGEFTPIIMITAFDDDEYAEKVFDAGADDFITKPINTTILKHRAQRLIKAEINRKKLEILAYYDDLTQAYNRKIFVDRFCEEYEKARRKNYTIGIILADIDKFKDINDRYGHVTGDLVLKKLADLLRTNCHQYDLLGRYGGDEFIICLPEVGYKELRQIAERIQRAVNEMKIKTREGVEIKVGGSFGLDIIEPQEVNDIHLVLEQAVNNADKNLYKAKNAGRNTVVG</sequence>
<evidence type="ECO:0000313" key="4">
    <source>
        <dbReference type="EMBL" id="MBB5337186.1"/>
    </source>
</evidence>
<dbReference type="GO" id="GO:1902201">
    <property type="term" value="P:negative regulation of bacterial-type flagellum-dependent cell motility"/>
    <property type="evidence" value="ECO:0007669"/>
    <property type="project" value="TreeGrafter"/>
</dbReference>
<dbReference type="Pfam" id="PF00072">
    <property type="entry name" value="Response_reg"/>
    <property type="match status" value="1"/>
</dbReference>
<dbReference type="RefSeq" id="WP_183862803.1">
    <property type="nucleotide sequence ID" value="NZ_JACHFH010000037.1"/>
</dbReference>
<dbReference type="InterPro" id="IPR000160">
    <property type="entry name" value="GGDEF_dom"/>
</dbReference>
<dbReference type="SUPFAM" id="SSF52172">
    <property type="entry name" value="CheY-like"/>
    <property type="match status" value="1"/>
</dbReference>
<keyword evidence="1" id="KW-0597">Phosphoprotein</keyword>
<dbReference type="Proteomes" id="UP000559117">
    <property type="component" value="Unassembled WGS sequence"/>
</dbReference>
<dbReference type="InterPro" id="IPR050469">
    <property type="entry name" value="Diguanylate_Cyclase"/>
</dbReference>
<evidence type="ECO:0000313" key="5">
    <source>
        <dbReference type="Proteomes" id="UP000559117"/>
    </source>
</evidence>
<gene>
    <name evidence="4" type="ORF">HNR32_002343</name>
</gene>
<accession>A0A840UJ73</accession>
<evidence type="ECO:0000259" key="2">
    <source>
        <dbReference type="PROSITE" id="PS50110"/>
    </source>
</evidence>
<dbReference type="PANTHER" id="PTHR45138:SF9">
    <property type="entry name" value="DIGUANYLATE CYCLASE DGCM-RELATED"/>
    <property type="match status" value="1"/>
</dbReference>
<dbReference type="NCBIfam" id="TIGR00254">
    <property type="entry name" value="GGDEF"/>
    <property type="match status" value="1"/>
</dbReference>
<dbReference type="Pfam" id="PF00990">
    <property type="entry name" value="GGDEF"/>
    <property type="match status" value="1"/>
</dbReference>
<dbReference type="EMBL" id="JACHFH010000037">
    <property type="protein sequence ID" value="MBB5337186.1"/>
    <property type="molecule type" value="Genomic_DNA"/>
</dbReference>
<dbReference type="GO" id="GO:0000160">
    <property type="term" value="P:phosphorelay signal transduction system"/>
    <property type="evidence" value="ECO:0007669"/>
    <property type="project" value="InterPro"/>
</dbReference>
<dbReference type="GO" id="GO:0043709">
    <property type="term" value="P:cell adhesion involved in single-species biofilm formation"/>
    <property type="evidence" value="ECO:0007669"/>
    <property type="project" value="TreeGrafter"/>
</dbReference>
<dbReference type="AlphaFoldDB" id="A0A840UJ73"/>
<protein>
    <submittedName>
        <fullName evidence="4">Two-component system chemotaxis response regulator CheY</fullName>
    </submittedName>
</protein>
<organism evidence="4 5">
    <name type="scientific">Pectinatus brassicae</name>
    <dbReference type="NCBI Taxonomy" id="862415"/>
    <lineage>
        <taxon>Bacteria</taxon>
        <taxon>Bacillati</taxon>
        <taxon>Bacillota</taxon>
        <taxon>Negativicutes</taxon>
        <taxon>Selenomonadales</taxon>
        <taxon>Selenomonadaceae</taxon>
        <taxon>Pectinatus</taxon>
    </lineage>
</organism>
<dbReference type="InterPro" id="IPR029787">
    <property type="entry name" value="Nucleotide_cyclase"/>
</dbReference>
<dbReference type="InterPro" id="IPR001789">
    <property type="entry name" value="Sig_transdc_resp-reg_receiver"/>
</dbReference>
<dbReference type="SMART" id="SM00267">
    <property type="entry name" value="GGDEF"/>
    <property type="match status" value="1"/>
</dbReference>
<dbReference type="Gene3D" id="3.30.70.270">
    <property type="match status" value="1"/>
</dbReference>
<name>A0A840UJ73_9FIRM</name>
<evidence type="ECO:0000259" key="3">
    <source>
        <dbReference type="PROSITE" id="PS50887"/>
    </source>
</evidence>
<evidence type="ECO:0000256" key="1">
    <source>
        <dbReference type="PROSITE-ProRule" id="PRU00169"/>
    </source>
</evidence>
<feature type="modified residue" description="4-aspartylphosphate" evidence="1">
    <location>
        <position position="60"/>
    </location>
</feature>
<feature type="domain" description="Response regulatory" evidence="2">
    <location>
        <begin position="11"/>
        <end position="127"/>
    </location>
</feature>
<dbReference type="GO" id="GO:0005886">
    <property type="term" value="C:plasma membrane"/>
    <property type="evidence" value="ECO:0007669"/>
    <property type="project" value="TreeGrafter"/>
</dbReference>
<comment type="caution">
    <text evidence="4">The sequence shown here is derived from an EMBL/GenBank/DDBJ whole genome shotgun (WGS) entry which is preliminary data.</text>
</comment>
<dbReference type="InterPro" id="IPR011006">
    <property type="entry name" value="CheY-like_superfamily"/>
</dbReference>